<sequence length="266" mass="28788">MRKLVKLSFALVMILSLGIMAQSCKTSKQSSKNDYPGENTPNITGTWVLKSLNGQPTASIFKGKTPTMNIDVVEKRIFGNGGCNGYTGSFTYEKGILSAPNLASTMMMCTDENQEHQFHQVLGQPNKVSIRDGVLLQLSNNGKVVAEFEKGIDTSLLIGEWKLETIADGNVATLFADNIPTISFDLAESRFGGNAGCNRYNATYKIEGTTITVGPVMSTRMACPNMEGEGKFTQIITGTSTLEAGLNKITFSKDGKVILTFVKDVK</sequence>
<accession>A0A2V3PJI5</accession>
<proteinExistence type="predicted"/>
<dbReference type="InterPro" id="IPR005184">
    <property type="entry name" value="DUF306_Meta_HslJ"/>
</dbReference>
<evidence type="ECO:0000313" key="3">
    <source>
        <dbReference type="EMBL" id="PXV58445.1"/>
    </source>
</evidence>
<dbReference type="PANTHER" id="PTHR35535">
    <property type="entry name" value="HEAT SHOCK PROTEIN HSLJ"/>
    <property type="match status" value="1"/>
</dbReference>
<gene>
    <name evidence="3" type="ORF">CLV62_14714</name>
</gene>
<dbReference type="InterPro" id="IPR053147">
    <property type="entry name" value="Hsp_HslJ-like"/>
</dbReference>
<protein>
    <submittedName>
        <fullName evidence="3">Heat shock protein HslJ</fullName>
    </submittedName>
</protein>
<dbReference type="OrthoDB" id="880459at2"/>
<dbReference type="Gene3D" id="2.40.128.270">
    <property type="match status" value="2"/>
</dbReference>
<dbReference type="EMBL" id="QICL01000047">
    <property type="protein sequence ID" value="PXV58445.1"/>
    <property type="molecule type" value="Genomic_DNA"/>
</dbReference>
<dbReference type="Proteomes" id="UP000247973">
    <property type="component" value="Unassembled WGS sequence"/>
</dbReference>
<dbReference type="RefSeq" id="WP_110312625.1">
    <property type="nucleotide sequence ID" value="NZ_QICL01000047.1"/>
</dbReference>
<keyword evidence="4" id="KW-1185">Reference proteome</keyword>
<comment type="caution">
    <text evidence="3">The sequence shown here is derived from an EMBL/GenBank/DDBJ whole genome shotgun (WGS) entry which is preliminary data.</text>
</comment>
<dbReference type="Pfam" id="PF03724">
    <property type="entry name" value="META"/>
    <property type="match status" value="2"/>
</dbReference>
<feature type="domain" description="DUF306" evidence="2">
    <location>
        <begin position="159"/>
        <end position="261"/>
    </location>
</feature>
<name>A0A2V3PJI5_9BACT</name>
<evidence type="ECO:0000313" key="4">
    <source>
        <dbReference type="Proteomes" id="UP000247973"/>
    </source>
</evidence>
<feature type="chain" id="PRO_5016069216" evidence="1">
    <location>
        <begin position="22"/>
        <end position="266"/>
    </location>
</feature>
<feature type="signal peptide" evidence="1">
    <location>
        <begin position="1"/>
        <end position="21"/>
    </location>
</feature>
<evidence type="ECO:0000256" key="1">
    <source>
        <dbReference type="SAM" id="SignalP"/>
    </source>
</evidence>
<dbReference type="InterPro" id="IPR038670">
    <property type="entry name" value="HslJ-like_sf"/>
</dbReference>
<dbReference type="AlphaFoldDB" id="A0A2V3PJI5"/>
<keyword evidence="1" id="KW-0732">Signal</keyword>
<dbReference type="PROSITE" id="PS51257">
    <property type="entry name" value="PROKAR_LIPOPROTEIN"/>
    <property type="match status" value="1"/>
</dbReference>
<keyword evidence="3" id="KW-0346">Stress response</keyword>
<feature type="domain" description="DUF306" evidence="2">
    <location>
        <begin position="43"/>
        <end position="148"/>
    </location>
</feature>
<reference evidence="3 4" key="1">
    <citation type="submission" date="2018-03" db="EMBL/GenBank/DDBJ databases">
        <title>Genomic Encyclopedia of Archaeal and Bacterial Type Strains, Phase II (KMG-II): from individual species to whole genera.</title>
        <authorList>
            <person name="Goeker M."/>
        </authorList>
    </citation>
    <scope>NUCLEOTIDE SEQUENCE [LARGE SCALE GENOMIC DNA]</scope>
    <source>
        <strain evidence="3 4">DSM 100214</strain>
    </source>
</reference>
<organism evidence="3 4">
    <name type="scientific">Dysgonomonas alginatilytica</name>
    <dbReference type="NCBI Taxonomy" id="1605892"/>
    <lineage>
        <taxon>Bacteria</taxon>
        <taxon>Pseudomonadati</taxon>
        <taxon>Bacteroidota</taxon>
        <taxon>Bacteroidia</taxon>
        <taxon>Bacteroidales</taxon>
        <taxon>Dysgonomonadaceae</taxon>
        <taxon>Dysgonomonas</taxon>
    </lineage>
</organism>
<evidence type="ECO:0000259" key="2">
    <source>
        <dbReference type="Pfam" id="PF03724"/>
    </source>
</evidence>
<dbReference type="PANTHER" id="PTHR35535:SF1">
    <property type="entry name" value="HEAT SHOCK PROTEIN HSLJ"/>
    <property type="match status" value="1"/>
</dbReference>